<sequence>MAAAWVLDDVILVDGTGGAPVPRSRVVVEDGVIVSVGSAATPPVAGAAVVEGRGRWVLPGLWDTHMHHRFSAGGMLWPEEFREEQLLLNWRAYLAAGVTSVVSIGDDPTTTVAARAAEQDGALVGPRVFAAGSLFTAPGGHPVGTVLRNPAVRVGDLAIEVGHPVEARRRLRLQCEQHGIDLVKVVYSSIPGGGPRLGREVLDALVEEARLLGRRVFAHVSTFEEAAECVQAGVDGLEHMVVKRGTPFDPAELRVG</sequence>
<dbReference type="PANTHER" id="PTHR43135">
    <property type="entry name" value="ALPHA-D-RIBOSE 1-METHYLPHOSPHONATE 5-TRIPHOSPHATE DIPHOSPHATASE"/>
    <property type="match status" value="1"/>
</dbReference>
<name>A0A543D3A6_9PSEU</name>
<organism evidence="2 3">
    <name type="scientific">Pseudonocardia kunmingensis</name>
    <dbReference type="NCBI Taxonomy" id="630975"/>
    <lineage>
        <taxon>Bacteria</taxon>
        <taxon>Bacillati</taxon>
        <taxon>Actinomycetota</taxon>
        <taxon>Actinomycetes</taxon>
        <taxon>Pseudonocardiales</taxon>
        <taxon>Pseudonocardiaceae</taxon>
        <taxon>Pseudonocardia</taxon>
    </lineage>
</organism>
<gene>
    <name evidence="2" type="ORF">FB558_6850</name>
</gene>
<protein>
    <submittedName>
        <fullName evidence="2">Amidohydrolase family protein</fullName>
    </submittedName>
</protein>
<evidence type="ECO:0000313" key="3">
    <source>
        <dbReference type="Proteomes" id="UP000315677"/>
    </source>
</evidence>
<dbReference type="SUPFAM" id="SSF51338">
    <property type="entry name" value="Composite domain of metallo-dependent hydrolases"/>
    <property type="match status" value="1"/>
</dbReference>
<dbReference type="PANTHER" id="PTHR43135:SF3">
    <property type="entry name" value="ALPHA-D-RIBOSE 1-METHYLPHOSPHONATE 5-TRIPHOSPHATE DIPHOSPHATASE"/>
    <property type="match status" value="1"/>
</dbReference>
<dbReference type="SUPFAM" id="SSF51556">
    <property type="entry name" value="Metallo-dependent hydrolases"/>
    <property type="match status" value="1"/>
</dbReference>
<dbReference type="InterPro" id="IPR006680">
    <property type="entry name" value="Amidohydro-rel"/>
</dbReference>
<dbReference type="Proteomes" id="UP000315677">
    <property type="component" value="Unassembled WGS sequence"/>
</dbReference>
<dbReference type="Pfam" id="PF01979">
    <property type="entry name" value="Amidohydro_1"/>
    <property type="match status" value="1"/>
</dbReference>
<dbReference type="EMBL" id="VFPA01000005">
    <property type="protein sequence ID" value="TQM03825.1"/>
    <property type="molecule type" value="Genomic_DNA"/>
</dbReference>
<keyword evidence="3" id="KW-1185">Reference proteome</keyword>
<accession>A0A543D3A6</accession>
<dbReference type="InterPro" id="IPR032466">
    <property type="entry name" value="Metal_Hydrolase"/>
</dbReference>
<proteinExistence type="predicted"/>
<comment type="caution">
    <text evidence="2">The sequence shown here is derived from an EMBL/GenBank/DDBJ whole genome shotgun (WGS) entry which is preliminary data.</text>
</comment>
<dbReference type="OrthoDB" id="3514520at2"/>
<dbReference type="AlphaFoldDB" id="A0A543D3A6"/>
<keyword evidence="2" id="KW-0378">Hydrolase</keyword>
<dbReference type="InterPro" id="IPR011059">
    <property type="entry name" value="Metal-dep_hydrolase_composite"/>
</dbReference>
<evidence type="ECO:0000313" key="2">
    <source>
        <dbReference type="EMBL" id="TQM03825.1"/>
    </source>
</evidence>
<dbReference type="Gene3D" id="2.30.40.10">
    <property type="entry name" value="Urease, subunit C, domain 1"/>
    <property type="match status" value="1"/>
</dbReference>
<dbReference type="RefSeq" id="WP_142060752.1">
    <property type="nucleotide sequence ID" value="NZ_VFPA01000005.1"/>
</dbReference>
<evidence type="ECO:0000259" key="1">
    <source>
        <dbReference type="Pfam" id="PF01979"/>
    </source>
</evidence>
<dbReference type="Gene3D" id="3.20.20.140">
    <property type="entry name" value="Metal-dependent hydrolases"/>
    <property type="match status" value="1"/>
</dbReference>
<reference evidence="2 3" key="1">
    <citation type="submission" date="2019-06" db="EMBL/GenBank/DDBJ databases">
        <title>Sequencing the genomes of 1000 actinobacteria strains.</title>
        <authorList>
            <person name="Klenk H.-P."/>
        </authorList>
    </citation>
    <scope>NUCLEOTIDE SEQUENCE [LARGE SCALE GENOMIC DNA]</scope>
    <source>
        <strain evidence="2 3">DSM 45301</strain>
    </source>
</reference>
<dbReference type="GO" id="GO:0016810">
    <property type="term" value="F:hydrolase activity, acting on carbon-nitrogen (but not peptide) bonds"/>
    <property type="evidence" value="ECO:0007669"/>
    <property type="project" value="InterPro"/>
</dbReference>
<feature type="domain" description="Amidohydrolase-related" evidence="1">
    <location>
        <begin position="56"/>
        <end position="240"/>
    </location>
</feature>
<dbReference type="InterPro" id="IPR051781">
    <property type="entry name" value="Metallo-dep_Hydrolase"/>
</dbReference>